<dbReference type="InterPro" id="IPR036890">
    <property type="entry name" value="HATPase_C_sf"/>
</dbReference>
<evidence type="ECO:0000259" key="12">
    <source>
        <dbReference type="PROSITE" id="PS50885"/>
    </source>
</evidence>
<evidence type="ECO:0000256" key="1">
    <source>
        <dbReference type="ARBA" id="ARBA00000085"/>
    </source>
</evidence>
<dbReference type="Proteomes" id="UP001549691">
    <property type="component" value="Unassembled WGS sequence"/>
</dbReference>
<dbReference type="PRINTS" id="PR00344">
    <property type="entry name" value="BCTRLSENSOR"/>
</dbReference>
<dbReference type="EMBL" id="JBEWZI010000004">
    <property type="protein sequence ID" value="MET7013578.1"/>
    <property type="molecule type" value="Genomic_DNA"/>
</dbReference>
<dbReference type="SUPFAM" id="SSF55874">
    <property type="entry name" value="ATPase domain of HSP90 chaperone/DNA topoisomerase II/histidine kinase"/>
    <property type="match status" value="1"/>
</dbReference>
<evidence type="ECO:0000256" key="8">
    <source>
        <dbReference type="ARBA" id="ARBA00022777"/>
    </source>
</evidence>
<evidence type="ECO:0000259" key="11">
    <source>
        <dbReference type="PROSITE" id="PS50109"/>
    </source>
</evidence>
<evidence type="ECO:0000313" key="14">
    <source>
        <dbReference type="Proteomes" id="UP001549691"/>
    </source>
</evidence>
<keyword evidence="5" id="KW-0597">Phosphoprotein</keyword>
<evidence type="ECO:0000256" key="6">
    <source>
        <dbReference type="ARBA" id="ARBA00022679"/>
    </source>
</evidence>
<evidence type="ECO:0000256" key="4">
    <source>
        <dbReference type="ARBA" id="ARBA00022475"/>
    </source>
</evidence>
<sequence length="860" mass="94796">MTFASLGLRAKLVLIFVVIKLIPLVLLAWLAWSAAHQLAVALGSRATGMADTMVGAIREVGDKVTTDAIKALDDRSREGMERLTTDIARSLAAFLYERDNDIRSVAQLEPGEAAYRQYLQGQRREHFAHAPWQLSADGSKWEPVTPLTPDSALLADPAQTLPDNARSFSTRAPDYLGQRELRPLFLEISFVDLNGRERVKVEAGTLLSPQLRDVSRSANTFVKAENYWPELKRLKPGEIYVSEVVGAYVPSHVVGPYTPASAKKAGIDFEPQNSAYAGTENPVGRRFQGIVRWATPVVRSGKITGYVTLALDHDHIRQFTDRVSPTDARYTPIIDAIAGNYAFIWDHKSRSIAHPRDYMIVGYDPATGEQVPPWLDQGLYAAWQASGQSWAEYSRDLPTFKDQSLKLKPAPQQIKAGTLGLDCRYLNFSPQCAGWNQLTEKGGSGSFEINFSGLHKLTTAAAIPYYTGQYGKSPQGFGFVTIGANMDDFHRAATISAKQISETIAEKDRLFQVERAGMLDTVGQSMRSMALKLTWSTLAMICVVIGVAFWMAGFITTQIKNLVRGIRRFETGDLSQRFPVRSRDELGELSDALNRMADSVEESFRHSEDARERAEDANRSKSDFMANVSHELRTPLNGILGFAELLELDLQDPMQREHAQTIKSSGRHLLGVVNDLLDVAKAESGKMVLHLEPVDLAPFVVDVIQVHRAHAATKRLEFHLDLGQDGPLPVIQADPVRLRQMINNLVNNAIKYTDAGSVRIAVESVGTEVYFEVSDTGCGIPSEHMQAVFEKFGWVGGKAQRDKGGTGLGLSLVRNLAQLMGGRILLESEVGKGSIFTLVIPVNQPTPGASNAEDYEDDEV</sequence>
<feature type="transmembrane region" description="Helical" evidence="10">
    <location>
        <begin position="533"/>
        <end position="555"/>
    </location>
</feature>
<dbReference type="CDD" id="cd00082">
    <property type="entry name" value="HisKA"/>
    <property type="match status" value="1"/>
</dbReference>
<dbReference type="CDD" id="cd06225">
    <property type="entry name" value="HAMP"/>
    <property type="match status" value="1"/>
</dbReference>
<comment type="catalytic activity">
    <reaction evidence="1">
        <text>ATP + protein L-histidine = ADP + protein N-phospho-L-histidine.</text>
        <dbReference type="EC" id="2.7.13.3"/>
    </reaction>
</comment>
<evidence type="ECO:0000256" key="5">
    <source>
        <dbReference type="ARBA" id="ARBA00022553"/>
    </source>
</evidence>
<dbReference type="InterPro" id="IPR003661">
    <property type="entry name" value="HisK_dim/P_dom"/>
</dbReference>
<organism evidence="13 14">
    <name type="scientific">Uliginosibacterium flavum</name>
    <dbReference type="NCBI Taxonomy" id="1396831"/>
    <lineage>
        <taxon>Bacteria</taxon>
        <taxon>Pseudomonadati</taxon>
        <taxon>Pseudomonadota</taxon>
        <taxon>Betaproteobacteria</taxon>
        <taxon>Rhodocyclales</taxon>
        <taxon>Zoogloeaceae</taxon>
        <taxon>Uliginosibacterium</taxon>
    </lineage>
</organism>
<dbReference type="Gene3D" id="3.30.565.10">
    <property type="entry name" value="Histidine kinase-like ATPase, C-terminal domain"/>
    <property type="match status" value="1"/>
</dbReference>
<dbReference type="Gene3D" id="3.30.450.20">
    <property type="entry name" value="PAS domain"/>
    <property type="match status" value="1"/>
</dbReference>
<dbReference type="PANTHER" id="PTHR43047:SF72">
    <property type="entry name" value="OSMOSENSING HISTIDINE PROTEIN KINASE SLN1"/>
    <property type="match status" value="1"/>
</dbReference>
<dbReference type="InterPro" id="IPR004358">
    <property type="entry name" value="Sig_transdc_His_kin-like_C"/>
</dbReference>
<dbReference type="InterPro" id="IPR003660">
    <property type="entry name" value="HAMP_dom"/>
</dbReference>
<dbReference type="SUPFAM" id="SSF158472">
    <property type="entry name" value="HAMP domain-like"/>
    <property type="match status" value="1"/>
</dbReference>
<proteinExistence type="predicted"/>
<keyword evidence="14" id="KW-1185">Reference proteome</keyword>
<dbReference type="Pfam" id="PF00512">
    <property type="entry name" value="HisKA"/>
    <property type="match status" value="1"/>
</dbReference>
<dbReference type="InterPro" id="IPR029151">
    <property type="entry name" value="Sensor-like_sf"/>
</dbReference>
<dbReference type="EC" id="2.7.13.3" evidence="3"/>
<accession>A0ABV2TJ70</accession>
<evidence type="ECO:0000256" key="7">
    <source>
        <dbReference type="ARBA" id="ARBA00022692"/>
    </source>
</evidence>
<keyword evidence="9 10" id="KW-1133">Transmembrane helix</keyword>
<dbReference type="Pfam" id="PF00672">
    <property type="entry name" value="HAMP"/>
    <property type="match status" value="1"/>
</dbReference>
<keyword evidence="10" id="KW-0472">Membrane</keyword>
<comment type="caution">
    <text evidence="13">The sequence shown here is derived from an EMBL/GenBank/DDBJ whole genome shotgun (WGS) entry which is preliminary data.</text>
</comment>
<dbReference type="SMART" id="SM00387">
    <property type="entry name" value="HATPase_c"/>
    <property type="match status" value="1"/>
</dbReference>
<dbReference type="SUPFAM" id="SSF103190">
    <property type="entry name" value="Sensory domain-like"/>
    <property type="match status" value="1"/>
</dbReference>
<comment type="subcellular location">
    <subcellularLocation>
        <location evidence="2">Cell membrane</location>
        <topology evidence="2">Multi-pass membrane protein</topology>
    </subcellularLocation>
</comment>
<dbReference type="PROSITE" id="PS50885">
    <property type="entry name" value="HAMP"/>
    <property type="match status" value="1"/>
</dbReference>
<evidence type="ECO:0000313" key="13">
    <source>
        <dbReference type="EMBL" id="MET7013578.1"/>
    </source>
</evidence>
<dbReference type="SMART" id="SM00304">
    <property type="entry name" value="HAMP"/>
    <property type="match status" value="1"/>
</dbReference>
<dbReference type="SUPFAM" id="SSF47384">
    <property type="entry name" value="Homodimeric domain of signal transducing histidine kinase"/>
    <property type="match status" value="1"/>
</dbReference>
<keyword evidence="8 13" id="KW-0418">Kinase</keyword>
<dbReference type="Gene3D" id="1.10.287.130">
    <property type="match status" value="1"/>
</dbReference>
<dbReference type="Gene3D" id="6.10.340.10">
    <property type="match status" value="1"/>
</dbReference>
<dbReference type="Pfam" id="PF02518">
    <property type="entry name" value="HATPase_c"/>
    <property type="match status" value="1"/>
</dbReference>
<evidence type="ECO:0000256" key="2">
    <source>
        <dbReference type="ARBA" id="ARBA00004651"/>
    </source>
</evidence>
<keyword evidence="6" id="KW-0808">Transferase</keyword>
<dbReference type="RefSeq" id="WP_354600186.1">
    <property type="nucleotide sequence ID" value="NZ_JBEWZI010000004.1"/>
</dbReference>
<feature type="domain" description="HAMP" evidence="12">
    <location>
        <begin position="553"/>
        <end position="605"/>
    </location>
</feature>
<evidence type="ECO:0000256" key="9">
    <source>
        <dbReference type="ARBA" id="ARBA00022989"/>
    </source>
</evidence>
<evidence type="ECO:0000256" key="10">
    <source>
        <dbReference type="SAM" id="Phobius"/>
    </source>
</evidence>
<keyword evidence="4" id="KW-1003">Cell membrane</keyword>
<gene>
    <name evidence="13" type="ORF">ABXR19_05210</name>
</gene>
<feature type="domain" description="Histidine kinase" evidence="11">
    <location>
        <begin position="627"/>
        <end position="844"/>
    </location>
</feature>
<dbReference type="CDD" id="cd16922">
    <property type="entry name" value="HATPase_EvgS-ArcB-TorS-like"/>
    <property type="match status" value="1"/>
</dbReference>
<reference evidence="13 14" key="1">
    <citation type="submission" date="2024-07" db="EMBL/GenBank/DDBJ databases">
        <title>Uliginosibacterium flavum JJ3220;KACC:17644.</title>
        <authorList>
            <person name="Kim M.K."/>
        </authorList>
    </citation>
    <scope>NUCLEOTIDE SEQUENCE [LARGE SCALE GENOMIC DNA]</scope>
    <source>
        <strain evidence="13 14">KACC:17644</strain>
    </source>
</reference>
<evidence type="ECO:0000256" key="3">
    <source>
        <dbReference type="ARBA" id="ARBA00012438"/>
    </source>
</evidence>
<protein>
    <recommendedName>
        <fullName evidence="3">histidine kinase</fullName>
        <ecNumber evidence="3">2.7.13.3</ecNumber>
    </recommendedName>
</protein>
<dbReference type="SMART" id="SM00388">
    <property type="entry name" value="HisKA"/>
    <property type="match status" value="1"/>
</dbReference>
<dbReference type="PANTHER" id="PTHR43047">
    <property type="entry name" value="TWO-COMPONENT HISTIDINE PROTEIN KINASE"/>
    <property type="match status" value="1"/>
</dbReference>
<name>A0ABV2TJ70_9RHOO</name>
<dbReference type="PROSITE" id="PS50109">
    <property type="entry name" value="HIS_KIN"/>
    <property type="match status" value="1"/>
</dbReference>
<dbReference type="InterPro" id="IPR036097">
    <property type="entry name" value="HisK_dim/P_sf"/>
</dbReference>
<dbReference type="GO" id="GO:0016301">
    <property type="term" value="F:kinase activity"/>
    <property type="evidence" value="ECO:0007669"/>
    <property type="project" value="UniProtKB-KW"/>
</dbReference>
<dbReference type="InterPro" id="IPR003594">
    <property type="entry name" value="HATPase_dom"/>
</dbReference>
<dbReference type="InterPro" id="IPR005467">
    <property type="entry name" value="His_kinase_dom"/>
</dbReference>
<feature type="transmembrane region" description="Helical" evidence="10">
    <location>
        <begin position="12"/>
        <end position="32"/>
    </location>
</feature>
<keyword evidence="7 10" id="KW-0812">Transmembrane</keyword>